<dbReference type="Gene3D" id="2.120.10.30">
    <property type="entry name" value="TolB, C-terminal domain"/>
    <property type="match status" value="1"/>
</dbReference>
<feature type="chain" id="PRO_5046864567" evidence="1">
    <location>
        <begin position="37"/>
        <end position="332"/>
    </location>
</feature>
<feature type="signal peptide" evidence="1">
    <location>
        <begin position="1"/>
        <end position="36"/>
    </location>
</feature>
<reference evidence="2 3" key="1">
    <citation type="submission" date="2023-05" db="EMBL/GenBank/DDBJ databases">
        <title>Sequencing and Assembly of Streptomyces sp. NP73.</title>
        <authorList>
            <person name="Konwar A.N."/>
            <person name="Saikia K."/>
            <person name="Thakur D."/>
        </authorList>
    </citation>
    <scope>NUCLEOTIDE SEQUENCE [LARGE SCALE GENOMIC DNA]</scope>
    <source>
        <strain evidence="2 3">NP73</strain>
    </source>
</reference>
<dbReference type="SUPFAM" id="SSF101898">
    <property type="entry name" value="NHL repeat"/>
    <property type="match status" value="1"/>
</dbReference>
<organism evidence="2 3">
    <name type="scientific">Streptomyces katrae</name>
    <dbReference type="NCBI Taxonomy" id="68223"/>
    <lineage>
        <taxon>Bacteria</taxon>
        <taxon>Bacillati</taxon>
        <taxon>Actinomycetota</taxon>
        <taxon>Actinomycetes</taxon>
        <taxon>Kitasatosporales</taxon>
        <taxon>Streptomycetaceae</taxon>
        <taxon>Streptomyces</taxon>
    </lineage>
</organism>
<gene>
    <name evidence="2" type="ORF">QEZ40_000348</name>
</gene>
<keyword evidence="1" id="KW-0732">Signal</keyword>
<name>A0ABT7GRW9_9ACTN</name>
<evidence type="ECO:0000256" key="1">
    <source>
        <dbReference type="SAM" id="SignalP"/>
    </source>
</evidence>
<protein>
    <submittedName>
        <fullName evidence="2">Superoxide dismutase</fullName>
    </submittedName>
</protein>
<evidence type="ECO:0000313" key="2">
    <source>
        <dbReference type="EMBL" id="MDK9496011.1"/>
    </source>
</evidence>
<proteinExistence type="predicted"/>
<dbReference type="PANTHER" id="PTHR31460">
    <property type="match status" value="1"/>
</dbReference>
<evidence type="ECO:0000313" key="3">
    <source>
        <dbReference type="Proteomes" id="UP001223390"/>
    </source>
</evidence>
<dbReference type="RefSeq" id="WP_285341539.1">
    <property type="nucleotide sequence ID" value="NZ_JASITI010000010.1"/>
</dbReference>
<dbReference type="InterPro" id="IPR011042">
    <property type="entry name" value="6-blade_b-propeller_TolB-like"/>
</dbReference>
<dbReference type="EMBL" id="JASITI010000010">
    <property type="protein sequence ID" value="MDK9496011.1"/>
    <property type="molecule type" value="Genomic_DNA"/>
</dbReference>
<comment type="caution">
    <text evidence="2">The sequence shown here is derived from an EMBL/GenBank/DDBJ whole genome shotgun (WGS) entry which is preliminary data.</text>
</comment>
<keyword evidence="3" id="KW-1185">Reference proteome</keyword>
<dbReference type="Proteomes" id="UP001223390">
    <property type="component" value="Unassembled WGS sequence"/>
</dbReference>
<accession>A0ABT7GRW9</accession>
<dbReference type="PANTHER" id="PTHR31460:SF3">
    <property type="entry name" value="MESOCENTIN"/>
    <property type="match status" value="1"/>
</dbReference>
<sequence>MSPSTSKRLRTRLNRLAVGGAAALCATVLAAGPALAAPTVRTAAALPGFGLYPESLTQDPTTGDLFVSAYGDGSVLRVPAGGTQASVFLPSGTDGRTHAAGVKADRSGRLWVSGGTDRSVTVYDDTTGIRVARFHIPFASGGVNDLTFGPDGTAYLTDSFNPAVYRVTPQQLAAARAQGADTPLDAWRDLTGTPADYTQHSGINLNGIAYVDGGALLTANTTTGALYRIATDTGEVTAVPGISLPGADGLAYRDGKLWAALNRTNTLVRLTVTAAARSVGQDAVLSSTALQIPTSVLRSGDHLLVTRSQYDKGGPFGAGTPVPFTLAEVDGF</sequence>
<dbReference type="InterPro" id="IPR053224">
    <property type="entry name" value="Sensory_adhesion_molecule"/>
</dbReference>